<dbReference type="EMBL" id="LT981265">
    <property type="protein sequence ID" value="SPC34136.1"/>
    <property type="molecule type" value="Genomic_DNA"/>
</dbReference>
<keyword evidence="6 10" id="KW-0865">Zymogen</keyword>
<feature type="active site" description="Proton donor; for catalytic activity" evidence="10">
    <location>
        <position position="83"/>
    </location>
</feature>
<feature type="chain" id="PRO_5023216557" description="S-adenosylmethionine decarboxylase alpha chain" evidence="10">
    <location>
        <begin position="63"/>
        <end position="122"/>
    </location>
</feature>
<comment type="similarity">
    <text evidence="10">Belongs to the prokaryotic AdoMetDC family. Type 1 subfamily.</text>
</comment>
<evidence type="ECO:0000256" key="5">
    <source>
        <dbReference type="ARBA" id="ARBA00023115"/>
    </source>
</evidence>
<dbReference type="KEGG" id="ncv:NCAV_0959"/>
<evidence type="ECO:0000256" key="6">
    <source>
        <dbReference type="ARBA" id="ARBA00023145"/>
    </source>
</evidence>
<dbReference type="AlphaFoldDB" id="A0A2K5AR61"/>
<dbReference type="GO" id="GO:0008295">
    <property type="term" value="P:spermidine biosynthetic process"/>
    <property type="evidence" value="ECO:0007669"/>
    <property type="project" value="UniProtKB-UniRule"/>
</dbReference>
<feature type="active site" description="Proton acceptor; for processing activity" evidence="10">
    <location>
        <position position="68"/>
    </location>
</feature>
<dbReference type="UniPathway" id="UPA00331">
    <property type="reaction ID" value="UER00451"/>
</dbReference>
<dbReference type="SUPFAM" id="SSF56276">
    <property type="entry name" value="S-adenosylmethionine decarboxylase"/>
    <property type="match status" value="1"/>
</dbReference>
<name>A0A2K5AR61_9ARCH</name>
<sequence>MGALGYNIFADMYGCDASILNDVEYLRAVMKEAARKGNMSVVRTIFHRYEPHGVTGVVIVKESHLAIHTWPEYSFASVDIFLCGTNSNPYEALKYIELKLRPKKVYTNSMERGMAIEYERIK</sequence>
<keyword evidence="12" id="KW-1185">Reference proteome</keyword>
<gene>
    <name evidence="10 11" type="primary">speH</name>
    <name evidence="11" type="ORF">NCAV_0959</name>
</gene>
<comment type="catalytic activity">
    <reaction evidence="10">
        <text>S-adenosyl-L-methionine + H(+) = S-adenosyl 3-(methylsulfanyl)propylamine + CO2</text>
        <dbReference type="Rhea" id="RHEA:15981"/>
        <dbReference type="ChEBI" id="CHEBI:15378"/>
        <dbReference type="ChEBI" id="CHEBI:16526"/>
        <dbReference type="ChEBI" id="CHEBI:57443"/>
        <dbReference type="ChEBI" id="CHEBI:59789"/>
        <dbReference type="EC" id="4.1.1.50"/>
    </reaction>
</comment>
<dbReference type="GO" id="GO:0005829">
    <property type="term" value="C:cytosol"/>
    <property type="evidence" value="ECO:0007669"/>
    <property type="project" value="TreeGrafter"/>
</dbReference>
<keyword evidence="5 10" id="KW-0620">Polyamine biosynthesis</keyword>
<feature type="modified residue" description="Pyruvic acid (Ser); by autocatalysis" evidence="10">
    <location>
        <position position="63"/>
    </location>
</feature>
<comment type="PTM">
    <text evidence="10">Is synthesized initially as an inactive proenzyme. Formation of the active enzyme involves a self-maturation process in which the active site pyruvoyl group is generated from an internal serine residue via an autocatalytic post-translational modification. Two non-identical subunits are generated from the proenzyme in this reaction, and the pyruvate is formed at the N-terminus of the alpha chain, which is derived from the carboxyl end of the proenzyme. The post-translation cleavage follows an unusual pathway, termed non-hydrolytic serinolysis, in which the side chain hydroxyl group of the serine supplies its oxygen atom to form the C-terminus of the beta chain, while the remainder of the serine residue undergoes an oxidative deamination to produce ammonia and the pyruvoyl group blocking the N-terminus of the alpha chain.</text>
</comment>
<dbReference type="EC" id="4.1.1.50" evidence="10"/>
<proteinExistence type="inferred from homology"/>
<dbReference type="RefSeq" id="WP_103287141.1">
    <property type="nucleotide sequence ID" value="NZ_LT981265.1"/>
</dbReference>
<reference evidence="12" key="1">
    <citation type="submission" date="2018-01" db="EMBL/GenBank/DDBJ databases">
        <authorList>
            <person name="Kerou L M."/>
        </authorList>
    </citation>
    <scope>NUCLEOTIDE SEQUENCE [LARGE SCALE GENOMIC DNA]</scope>
    <source>
        <strain evidence="12">SCU2</strain>
    </source>
</reference>
<keyword evidence="7 10" id="KW-0456">Lyase</keyword>
<comment type="pathway">
    <text evidence="10">Amine and polyamine biosynthesis; S-adenosylmethioninamine biosynthesis; S-adenosylmethioninamine from S-adenosyl-L-methionine: step 1/1.</text>
</comment>
<dbReference type="InterPro" id="IPR042286">
    <property type="entry name" value="AdoMetDC_C"/>
</dbReference>
<keyword evidence="1 10" id="KW-0949">S-adenosyl-L-methionine</keyword>
<protein>
    <recommendedName>
        <fullName evidence="10">S-adenosylmethionine decarboxylase proenzyme</fullName>
        <shortName evidence="10">AdoMetDC</shortName>
        <shortName evidence="10">SAMDC</shortName>
        <ecNumber evidence="10">4.1.1.50</ecNumber>
    </recommendedName>
    <component>
        <recommendedName>
            <fullName evidence="10">S-adenosylmethionine decarboxylase beta chain</fullName>
        </recommendedName>
    </component>
    <component>
        <recommendedName>
            <fullName evidence="10">S-adenosylmethionine decarboxylase alpha chain</fullName>
        </recommendedName>
    </component>
</protein>
<accession>A0A2K5AR61</accession>
<comment type="function">
    <text evidence="10">Catalyzes the decarboxylation of S-adenosylmethionine to S-adenosylmethioninamine (dcAdoMet), the propylamine donor required for the synthesis of the polyamines spermine and spermidine from the diamine putrescine.</text>
</comment>
<comment type="cofactor">
    <cofactor evidence="10">
        <name>pyruvate</name>
        <dbReference type="ChEBI" id="CHEBI:15361"/>
    </cofactor>
    <text evidence="10">Binds 1 pyruvoyl group covalently per subunit.</text>
</comment>
<keyword evidence="3 10" id="KW-0068">Autocatalytic cleavage</keyword>
<evidence type="ECO:0000256" key="9">
    <source>
        <dbReference type="ARBA" id="ARBA00023317"/>
    </source>
</evidence>
<keyword evidence="4 10" id="KW-0745">Spermidine biosynthesis</keyword>
<dbReference type="PANTHER" id="PTHR33866:SF2">
    <property type="entry name" value="S-ADENOSYLMETHIONINE DECARBOXYLASE PROENZYME"/>
    <property type="match status" value="1"/>
</dbReference>
<evidence type="ECO:0000256" key="2">
    <source>
        <dbReference type="ARBA" id="ARBA00022793"/>
    </source>
</evidence>
<comment type="subunit">
    <text evidence="10">Heterotetramer of two alpha and two beta chains arranged as a dimer of alpha/beta heterodimers.</text>
</comment>
<feature type="active site" description="Schiff-base intermediate with substrate; via pyruvic acid" evidence="10">
    <location>
        <position position="63"/>
    </location>
</feature>
<dbReference type="Gene3D" id="3.30.160.750">
    <property type="match status" value="1"/>
</dbReference>
<evidence type="ECO:0000256" key="1">
    <source>
        <dbReference type="ARBA" id="ARBA00022691"/>
    </source>
</evidence>
<organism evidence="11 12">
    <name type="scientific">Candidatus Nitrosocaldus cavascurensis</name>
    <dbReference type="NCBI Taxonomy" id="2058097"/>
    <lineage>
        <taxon>Archaea</taxon>
        <taxon>Nitrososphaerota</taxon>
        <taxon>Nitrososphaeria</taxon>
        <taxon>Candidatus Nitrosocaldales</taxon>
        <taxon>Candidatus Nitrosocaldaceae</taxon>
        <taxon>Candidatus Nitrosocaldus</taxon>
    </lineage>
</organism>
<evidence type="ECO:0000313" key="11">
    <source>
        <dbReference type="EMBL" id="SPC34136.1"/>
    </source>
</evidence>
<dbReference type="Pfam" id="PF02675">
    <property type="entry name" value="AdoMet_dc"/>
    <property type="match status" value="1"/>
</dbReference>
<dbReference type="HAMAP" id="MF_00464">
    <property type="entry name" value="AdoMetDC_1"/>
    <property type="match status" value="1"/>
</dbReference>
<dbReference type="PANTHER" id="PTHR33866">
    <property type="entry name" value="S-ADENOSYLMETHIONINE DECARBOXYLASE PROENZYME"/>
    <property type="match status" value="1"/>
</dbReference>
<evidence type="ECO:0000313" key="12">
    <source>
        <dbReference type="Proteomes" id="UP000236248"/>
    </source>
</evidence>
<evidence type="ECO:0000256" key="7">
    <source>
        <dbReference type="ARBA" id="ARBA00023239"/>
    </source>
</evidence>
<keyword evidence="2 10" id="KW-0210">Decarboxylase</keyword>
<dbReference type="Proteomes" id="UP000236248">
    <property type="component" value="Chromosome NCAV"/>
</dbReference>
<keyword evidence="8 10" id="KW-0704">Schiff base</keyword>
<dbReference type="InterPro" id="IPR042284">
    <property type="entry name" value="AdoMetDC_N"/>
</dbReference>
<keyword evidence="9 10" id="KW-0670">Pyruvate</keyword>
<feature type="chain" id="PRO_5023216556" description="S-adenosylmethionine decarboxylase beta chain" evidence="10">
    <location>
        <begin position="1"/>
        <end position="62"/>
    </location>
</feature>
<evidence type="ECO:0000256" key="3">
    <source>
        <dbReference type="ARBA" id="ARBA00022813"/>
    </source>
</evidence>
<evidence type="ECO:0000256" key="10">
    <source>
        <dbReference type="HAMAP-Rule" id="MF_00464"/>
    </source>
</evidence>
<dbReference type="Gene3D" id="3.30.360.110">
    <property type="entry name" value="S-adenosylmethionine decarboxylase domain"/>
    <property type="match status" value="1"/>
</dbReference>
<feature type="site" description="Cleavage (non-hydrolytic); by autolysis" evidence="10">
    <location>
        <begin position="62"/>
        <end position="63"/>
    </location>
</feature>
<dbReference type="InterPro" id="IPR017716">
    <property type="entry name" value="S-AdoMet_deCOase_pro-enz"/>
</dbReference>
<dbReference type="InterPro" id="IPR016067">
    <property type="entry name" value="S-AdoMet_deCO2ase_core"/>
</dbReference>
<dbReference type="InterPro" id="IPR003826">
    <property type="entry name" value="AdoMetDC_fam_prok"/>
</dbReference>
<dbReference type="GO" id="GO:0004014">
    <property type="term" value="F:adenosylmethionine decarboxylase activity"/>
    <property type="evidence" value="ECO:0007669"/>
    <property type="project" value="UniProtKB-UniRule"/>
</dbReference>
<dbReference type="GeneID" id="41595003"/>
<dbReference type="NCBIfam" id="TIGR03330">
    <property type="entry name" value="SAM_DCase_Bsu"/>
    <property type="match status" value="1"/>
</dbReference>
<evidence type="ECO:0000256" key="8">
    <source>
        <dbReference type="ARBA" id="ARBA00023270"/>
    </source>
</evidence>
<evidence type="ECO:0000256" key="4">
    <source>
        <dbReference type="ARBA" id="ARBA00023066"/>
    </source>
</evidence>